<evidence type="ECO:0000313" key="2">
    <source>
        <dbReference type="Proteomes" id="UP001345963"/>
    </source>
</evidence>
<dbReference type="EMBL" id="JAHUTI010091111">
    <property type="protein sequence ID" value="MED6261934.1"/>
    <property type="molecule type" value="Genomic_DNA"/>
</dbReference>
<proteinExistence type="predicted"/>
<gene>
    <name evidence="1" type="ORF">ATANTOWER_012154</name>
</gene>
<reference evidence="1 2" key="1">
    <citation type="submission" date="2021-07" db="EMBL/GenBank/DDBJ databases">
        <authorList>
            <person name="Palmer J.M."/>
        </authorList>
    </citation>
    <scope>NUCLEOTIDE SEQUENCE [LARGE SCALE GENOMIC DNA]</scope>
    <source>
        <strain evidence="1 2">AT_MEX2019</strain>
        <tissue evidence="1">Muscle</tissue>
    </source>
</reference>
<dbReference type="Proteomes" id="UP001345963">
    <property type="component" value="Unassembled WGS sequence"/>
</dbReference>
<name>A0ABU7CH38_9TELE</name>
<organism evidence="1 2">
    <name type="scientific">Ataeniobius toweri</name>
    <dbReference type="NCBI Taxonomy" id="208326"/>
    <lineage>
        <taxon>Eukaryota</taxon>
        <taxon>Metazoa</taxon>
        <taxon>Chordata</taxon>
        <taxon>Craniata</taxon>
        <taxon>Vertebrata</taxon>
        <taxon>Euteleostomi</taxon>
        <taxon>Actinopterygii</taxon>
        <taxon>Neopterygii</taxon>
        <taxon>Teleostei</taxon>
        <taxon>Neoteleostei</taxon>
        <taxon>Acanthomorphata</taxon>
        <taxon>Ovalentaria</taxon>
        <taxon>Atherinomorphae</taxon>
        <taxon>Cyprinodontiformes</taxon>
        <taxon>Goodeidae</taxon>
        <taxon>Ataeniobius</taxon>
    </lineage>
</organism>
<protein>
    <submittedName>
        <fullName evidence="1">Uncharacterized protein</fullName>
    </submittedName>
</protein>
<keyword evidence="2" id="KW-1185">Reference proteome</keyword>
<comment type="caution">
    <text evidence="1">The sequence shown here is derived from an EMBL/GenBank/DDBJ whole genome shotgun (WGS) entry which is preliminary data.</text>
</comment>
<sequence>MTTNAKRTEANEETTPESLTLKAYGYHLDLKRPQPPQTKKNRLLFFLLKDRKRSNTICNEKTKKKCQKSLFFTDQDSSQAVAVFAGPAMDTQVNGHTGKETLMNSQAIFMKGGGGQVKEVAMKVEVGKTGGPIGVNEGNNWRFIVR</sequence>
<evidence type="ECO:0000313" key="1">
    <source>
        <dbReference type="EMBL" id="MED6261934.1"/>
    </source>
</evidence>
<accession>A0ABU7CH38</accession>